<dbReference type="Pfam" id="PF00691">
    <property type="entry name" value="OmpA"/>
    <property type="match status" value="1"/>
</dbReference>
<evidence type="ECO:0000256" key="4">
    <source>
        <dbReference type="PROSITE-ProRule" id="PRU00473"/>
    </source>
</evidence>
<accession>A0ABY6AVL7</accession>
<evidence type="ECO:0000256" key="3">
    <source>
        <dbReference type="ARBA" id="ARBA00023237"/>
    </source>
</evidence>
<feature type="domain" description="OmpA-like" evidence="6">
    <location>
        <begin position="134"/>
        <end position="250"/>
    </location>
</feature>
<dbReference type="InterPro" id="IPR039567">
    <property type="entry name" value="Gly-zipper"/>
</dbReference>
<evidence type="ECO:0000259" key="6">
    <source>
        <dbReference type="PROSITE" id="PS51123"/>
    </source>
</evidence>
<keyword evidence="8" id="KW-1185">Reference proteome</keyword>
<proteinExistence type="predicted"/>
<evidence type="ECO:0000256" key="2">
    <source>
        <dbReference type="ARBA" id="ARBA00023136"/>
    </source>
</evidence>
<dbReference type="PANTHER" id="PTHR30329">
    <property type="entry name" value="STATOR ELEMENT OF FLAGELLAR MOTOR COMPLEX"/>
    <property type="match status" value="1"/>
</dbReference>
<dbReference type="PANTHER" id="PTHR30329:SF21">
    <property type="entry name" value="LIPOPROTEIN YIAD-RELATED"/>
    <property type="match status" value="1"/>
</dbReference>
<comment type="subcellular location">
    <subcellularLocation>
        <location evidence="1">Cell outer membrane</location>
    </subcellularLocation>
</comment>
<dbReference type="RefSeq" id="WP_261756462.1">
    <property type="nucleotide sequence ID" value="NZ_CP104562.2"/>
</dbReference>
<dbReference type="InterPro" id="IPR006665">
    <property type="entry name" value="OmpA-like"/>
</dbReference>
<dbReference type="Pfam" id="PF13488">
    <property type="entry name" value="Gly-zipper_Omp"/>
    <property type="match status" value="1"/>
</dbReference>
<evidence type="ECO:0000313" key="8">
    <source>
        <dbReference type="Proteomes" id="UP001064933"/>
    </source>
</evidence>
<dbReference type="SUPFAM" id="SSF103088">
    <property type="entry name" value="OmpA-like"/>
    <property type="match status" value="1"/>
</dbReference>
<dbReference type="InterPro" id="IPR050330">
    <property type="entry name" value="Bact_OuterMem_StrucFunc"/>
</dbReference>
<dbReference type="PRINTS" id="PR01021">
    <property type="entry name" value="OMPADOMAIN"/>
</dbReference>
<dbReference type="CDD" id="cd07185">
    <property type="entry name" value="OmpA_C-like"/>
    <property type="match status" value="1"/>
</dbReference>
<feature type="compositionally biased region" description="Polar residues" evidence="5">
    <location>
        <begin position="1"/>
        <end position="12"/>
    </location>
</feature>
<organism evidence="7 8">
    <name type="scientific">Roseateles amylovorans</name>
    <dbReference type="NCBI Taxonomy" id="2978473"/>
    <lineage>
        <taxon>Bacteria</taxon>
        <taxon>Pseudomonadati</taxon>
        <taxon>Pseudomonadota</taxon>
        <taxon>Betaproteobacteria</taxon>
        <taxon>Burkholderiales</taxon>
        <taxon>Sphaerotilaceae</taxon>
        <taxon>Roseateles</taxon>
    </lineage>
</organism>
<dbReference type="PROSITE" id="PS51123">
    <property type="entry name" value="OMPA_2"/>
    <property type="match status" value="1"/>
</dbReference>
<keyword evidence="2 4" id="KW-0472">Membrane</keyword>
<protein>
    <submittedName>
        <fullName evidence="7">OmpA family protein</fullName>
    </submittedName>
</protein>
<dbReference type="EMBL" id="CP104562">
    <property type="protein sequence ID" value="UXH76727.1"/>
    <property type="molecule type" value="Genomic_DNA"/>
</dbReference>
<evidence type="ECO:0000256" key="5">
    <source>
        <dbReference type="SAM" id="MobiDB-lite"/>
    </source>
</evidence>
<name>A0ABY6AVL7_9BURK</name>
<reference evidence="7" key="1">
    <citation type="submission" date="2022-10" db="EMBL/GenBank/DDBJ databases">
        <title>Characterization and whole genome sequencing of a new Roseateles species, isolated from fresh water.</title>
        <authorList>
            <person name="Guliayeva D.Y."/>
            <person name="Akhremchuk A.E."/>
            <person name="Sikolenko M.A."/>
            <person name="Valentovich L.N."/>
            <person name="Sidarenka A.V."/>
        </authorList>
    </citation>
    <scope>NUCLEOTIDE SEQUENCE</scope>
    <source>
        <strain evidence="7">BIM B-1768</strain>
    </source>
</reference>
<evidence type="ECO:0000256" key="1">
    <source>
        <dbReference type="ARBA" id="ARBA00004442"/>
    </source>
</evidence>
<keyword evidence="3" id="KW-0998">Cell outer membrane</keyword>
<dbReference type="Proteomes" id="UP001064933">
    <property type="component" value="Chromosome"/>
</dbReference>
<dbReference type="Gene3D" id="3.30.1330.60">
    <property type="entry name" value="OmpA-like domain"/>
    <property type="match status" value="1"/>
</dbReference>
<feature type="region of interest" description="Disordered" evidence="5">
    <location>
        <begin position="1"/>
        <end position="21"/>
    </location>
</feature>
<gene>
    <name evidence="7" type="ORF">N4261_17000</name>
</gene>
<evidence type="ECO:0000313" key="7">
    <source>
        <dbReference type="EMBL" id="UXH76727.1"/>
    </source>
</evidence>
<dbReference type="InterPro" id="IPR036737">
    <property type="entry name" value="OmpA-like_sf"/>
</dbReference>
<sequence>MPHAPATSQTPLTLRHPGSTRRATFCPETHRPLHTGFAPRAGWVLTPLLALALVATGCSSMSERERGTAQGAAVGAAAGAVIGGVTGGKVGTGAAVGGAIGAIAGNLWSKRMEDKRAALAQASQGTGIEVARTQDNQIKMNVPADFSFDVGRADIKPSMRPVLDEVSRNLDPEVRVTIVGHTDGTGPATINDPLSLDRAESVREYLVNHGVQRGRLVVEGRGAREPLASNATETGRAANRRVEIYLSQPAT</sequence>
<dbReference type="InterPro" id="IPR006664">
    <property type="entry name" value="OMP_bac"/>
</dbReference>